<comment type="caution">
    <text evidence="1">The sequence shown here is derived from an EMBL/GenBank/DDBJ whole genome shotgun (WGS) entry which is preliminary data.</text>
</comment>
<protein>
    <submittedName>
        <fullName evidence="1">Uncharacterized protein</fullName>
    </submittedName>
</protein>
<gene>
    <name evidence="1" type="ORF">O6H91_10G026900</name>
</gene>
<keyword evidence="2" id="KW-1185">Reference proteome</keyword>
<proteinExistence type="predicted"/>
<evidence type="ECO:0000313" key="2">
    <source>
        <dbReference type="Proteomes" id="UP001162992"/>
    </source>
</evidence>
<name>A0ACC2CFD1_DIPCM</name>
<dbReference type="EMBL" id="CM055101">
    <property type="protein sequence ID" value="KAJ7540696.1"/>
    <property type="molecule type" value="Genomic_DNA"/>
</dbReference>
<dbReference type="Proteomes" id="UP001162992">
    <property type="component" value="Chromosome 10"/>
</dbReference>
<organism evidence="1 2">
    <name type="scientific">Diphasiastrum complanatum</name>
    <name type="common">Issler's clubmoss</name>
    <name type="synonym">Lycopodium complanatum</name>
    <dbReference type="NCBI Taxonomy" id="34168"/>
    <lineage>
        <taxon>Eukaryota</taxon>
        <taxon>Viridiplantae</taxon>
        <taxon>Streptophyta</taxon>
        <taxon>Embryophyta</taxon>
        <taxon>Tracheophyta</taxon>
        <taxon>Lycopodiopsida</taxon>
        <taxon>Lycopodiales</taxon>
        <taxon>Lycopodiaceae</taxon>
        <taxon>Lycopodioideae</taxon>
        <taxon>Diphasiastrum</taxon>
    </lineage>
</organism>
<accession>A0ACC2CFD1</accession>
<evidence type="ECO:0000313" key="1">
    <source>
        <dbReference type="EMBL" id="KAJ7540696.1"/>
    </source>
</evidence>
<sequence>MVDAQTVVALLNEASPDCPVSLMDFCQKSPQQLRELLMHVLSFIQPIQKDIDIDSPNASTSWVLDLLRMLNYHPPFDRGSFHTPWFAFWQHNCYLSFAILVAFRGQCDSLGEQFKTTHYHLECLHKDEKYPALLKENVPKLEAEREHLTSKISKIKTKIQVYAYSFMFFSIKVP</sequence>
<reference evidence="2" key="1">
    <citation type="journal article" date="2024" name="Proc. Natl. Acad. Sci. U.S.A.">
        <title>Extraordinary preservation of gene collinearity over three hundred million years revealed in homosporous lycophytes.</title>
        <authorList>
            <person name="Li C."/>
            <person name="Wickell D."/>
            <person name="Kuo L.Y."/>
            <person name="Chen X."/>
            <person name="Nie B."/>
            <person name="Liao X."/>
            <person name="Peng D."/>
            <person name="Ji J."/>
            <person name="Jenkins J."/>
            <person name="Williams M."/>
            <person name="Shu S."/>
            <person name="Plott C."/>
            <person name="Barry K."/>
            <person name="Rajasekar S."/>
            <person name="Grimwood J."/>
            <person name="Han X."/>
            <person name="Sun S."/>
            <person name="Hou Z."/>
            <person name="He W."/>
            <person name="Dai G."/>
            <person name="Sun C."/>
            <person name="Schmutz J."/>
            <person name="Leebens-Mack J.H."/>
            <person name="Li F.W."/>
            <person name="Wang L."/>
        </authorList>
    </citation>
    <scope>NUCLEOTIDE SEQUENCE [LARGE SCALE GENOMIC DNA]</scope>
    <source>
        <strain evidence="2">cv. PW_Plant_1</strain>
    </source>
</reference>